<dbReference type="RefSeq" id="WP_407050866.1">
    <property type="nucleotide sequence ID" value="NZ_CP158568.1"/>
</dbReference>
<dbReference type="AlphaFoldDB" id="A0AAU7XDE7"/>
<evidence type="ECO:0000313" key="1">
    <source>
        <dbReference type="EMBL" id="XBY45770.1"/>
    </source>
</evidence>
<organism evidence="1">
    <name type="scientific">Methyloraptor flagellatus</name>
    <dbReference type="NCBI Taxonomy" id="3162530"/>
    <lineage>
        <taxon>Bacteria</taxon>
        <taxon>Pseudomonadati</taxon>
        <taxon>Pseudomonadota</taxon>
        <taxon>Alphaproteobacteria</taxon>
        <taxon>Hyphomicrobiales</taxon>
        <taxon>Ancalomicrobiaceae</taxon>
        <taxon>Methyloraptor</taxon>
    </lineage>
</organism>
<dbReference type="KEGG" id="mflg:ABS361_05755"/>
<name>A0AAU7XDE7_9HYPH</name>
<sequence>MAFARSITLSIQDASGATVNVAYGTLTGGTWDPAPVPGQSITPGGAPTNFVNGTGDTFSALGGTIVLYPSSGGSITIGWGWASGSGYSSSVTSQSLTGIGVSNQITGTQTNFATLQVVITNAGAFKAAVDAAVGSL</sequence>
<gene>
    <name evidence="1" type="ORF">ABS361_05755</name>
</gene>
<proteinExistence type="predicted"/>
<protein>
    <submittedName>
        <fullName evidence="1">Uncharacterized protein</fullName>
    </submittedName>
</protein>
<accession>A0AAU7XDE7</accession>
<dbReference type="EMBL" id="CP158568">
    <property type="protein sequence ID" value="XBY45770.1"/>
    <property type="molecule type" value="Genomic_DNA"/>
</dbReference>
<reference evidence="1" key="1">
    <citation type="submission" date="2024-06" db="EMBL/GenBank/DDBJ databases">
        <title>Methylostella associata gen. nov., sp. nov., a novel Ancalomicrobiaceae-affiliated facultatively methylotrophic bacteria that feed on methanotrophs of the genus Methylococcus.</title>
        <authorList>
            <person name="Saltykova V."/>
            <person name="Danilova O.V."/>
            <person name="Oshkin I.Y."/>
            <person name="Belova S.E."/>
            <person name="Pimenov N.V."/>
            <person name="Dedysh S.N."/>
        </authorList>
    </citation>
    <scope>NUCLEOTIDE SEQUENCE</scope>
    <source>
        <strain evidence="1">S20</strain>
    </source>
</reference>